<evidence type="ECO:0000256" key="2">
    <source>
        <dbReference type="SAM" id="Phobius"/>
    </source>
</evidence>
<accession>A0A934R226</accession>
<protein>
    <submittedName>
        <fullName evidence="3">Uncharacterized protein</fullName>
    </submittedName>
</protein>
<evidence type="ECO:0000313" key="3">
    <source>
        <dbReference type="EMBL" id="MBK1815367.1"/>
    </source>
</evidence>
<dbReference type="EMBL" id="JAENIK010000008">
    <property type="protein sequence ID" value="MBK1815367.1"/>
    <property type="molecule type" value="Genomic_DNA"/>
</dbReference>
<keyword evidence="2" id="KW-0812">Transmembrane</keyword>
<feature type="transmembrane region" description="Helical" evidence="2">
    <location>
        <begin position="70"/>
        <end position="93"/>
    </location>
</feature>
<gene>
    <name evidence="3" type="ORF">JIN84_07065</name>
</gene>
<sequence length="342" mass="38107">MKSDDFQRSVRSSKNGRSEGDAPNIGKVGRMPGTGLPRTIRRKRRGEGGGSASGEIRKTDRGREFRRKVILMWSLLLSGLVLVILGVSVWLWIRPNMERREVARRPAALAKEDEFIRPAIPSLPEADAIALVKEALTVREPERISEYFRLGESSPEAIVAFLKSLDQVDGVVSKVYSIGSIDGNGMAVDCLIVAFKGTELPRNRVAMLTPDEAGKWKVDFDAFARTVTPSWDEFLEKGAKSARVRIYAAADSYYNGVFRDETQWVCYGLASPDTSRILLGYCRQDSPQAAAMASIFRKNPSMNRATLEIRRVEGGDSRQVEISQVVAEDWVVGSKPFEDRFK</sequence>
<evidence type="ECO:0000313" key="4">
    <source>
        <dbReference type="Proteomes" id="UP000600139"/>
    </source>
</evidence>
<organism evidence="3 4">
    <name type="scientific">Luteolibacter yonseiensis</name>
    <dbReference type="NCBI Taxonomy" id="1144680"/>
    <lineage>
        <taxon>Bacteria</taxon>
        <taxon>Pseudomonadati</taxon>
        <taxon>Verrucomicrobiota</taxon>
        <taxon>Verrucomicrobiia</taxon>
        <taxon>Verrucomicrobiales</taxon>
        <taxon>Verrucomicrobiaceae</taxon>
        <taxon>Luteolibacter</taxon>
    </lineage>
</organism>
<dbReference type="AlphaFoldDB" id="A0A934R226"/>
<keyword evidence="2" id="KW-1133">Transmembrane helix</keyword>
<comment type="caution">
    <text evidence="3">The sequence shown here is derived from an EMBL/GenBank/DDBJ whole genome shotgun (WGS) entry which is preliminary data.</text>
</comment>
<keyword evidence="4" id="KW-1185">Reference proteome</keyword>
<keyword evidence="2" id="KW-0472">Membrane</keyword>
<evidence type="ECO:0000256" key="1">
    <source>
        <dbReference type="SAM" id="MobiDB-lite"/>
    </source>
</evidence>
<name>A0A934R226_9BACT</name>
<feature type="region of interest" description="Disordered" evidence="1">
    <location>
        <begin position="1"/>
        <end position="59"/>
    </location>
</feature>
<proteinExistence type="predicted"/>
<reference evidence="3" key="1">
    <citation type="submission" date="2021-01" db="EMBL/GenBank/DDBJ databases">
        <title>Modified the classification status of verrucomicrobia.</title>
        <authorList>
            <person name="Feng X."/>
        </authorList>
    </citation>
    <scope>NUCLEOTIDE SEQUENCE</scope>
    <source>
        <strain evidence="3">JCM 18052</strain>
    </source>
</reference>
<dbReference type="RefSeq" id="WP_200350329.1">
    <property type="nucleotide sequence ID" value="NZ_BAABHZ010000012.1"/>
</dbReference>
<dbReference type="Proteomes" id="UP000600139">
    <property type="component" value="Unassembled WGS sequence"/>
</dbReference>